<dbReference type="EMBL" id="CP001510">
    <property type="protein sequence ID" value="ACS40407.1"/>
    <property type="molecule type" value="Genomic_DNA"/>
</dbReference>
<feature type="region of interest" description="Disordered" evidence="1">
    <location>
        <begin position="67"/>
        <end position="97"/>
    </location>
</feature>
<protein>
    <submittedName>
        <fullName evidence="2">Uncharacterized protein</fullName>
    </submittedName>
</protein>
<organism evidence="2 3">
    <name type="scientific">Methylorubrum extorquens (strain ATCC 14718 / DSM 1338 / JCM 2805 / NCIMB 9133 / AM1)</name>
    <name type="common">Methylobacterium extorquens</name>
    <dbReference type="NCBI Taxonomy" id="272630"/>
    <lineage>
        <taxon>Bacteria</taxon>
        <taxon>Pseudomonadati</taxon>
        <taxon>Pseudomonadota</taxon>
        <taxon>Alphaproteobacteria</taxon>
        <taxon>Hyphomicrobiales</taxon>
        <taxon>Methylobacteriaceae</taxon>
        <taxon>Methylorubrum</taxon>
    </lineage>
</organism>
<sequence length="113" mass="12288">MRARRNGIMSAEWLLPTGPDRGACGTDHLIILPCADMSGKRLARAARRHTPAARSWGVRPSYAEIPKRDVTFNDGDGDTAGAAPFTRTEAPEPWSGTLAPDQRLACVTRLCRT</sequence>
<dbReference type="HOGENOM" id="CLU_2130541_0_0_5"/>
<dbReference type="STRING" id="272630.MexAM1_META1p2637"/>
<dbReference type="AlphaFoldDB" id="C5ASG6"/>
<gene>
    <name evidence="2" type="ordered locus">MexAM1_META1p2637</name>
</gene>
<dbReference type="Proteomes" id="UP000009081">
    <property type="component" value="Chromosome"/>
</dbReference>
<keyword evidence="3" id="KW-1185">Reference proteome</keyword>
<accession>C5ASG6</accession>
<proteinExistence type="predicted"/>
<name>C5ASG6_METEA</name>
<evidence type="ECO:0000313" key="3">
    <source>
        <dbReference type="Proteomes" id="UP000009081"/>
    </source>
</evidence>
<reference evidence="2 3" key="1">
    <citation type="journal article" date="2009" name="PLoS ONE">
        <title>Methylobacterium genome sequences: a reference blueprint to investigate microbial metabolism of C1 compounds from natural and industrial sources.</title>
        <authorList>
            <person name="Vuilleumier S."/>
            <person name="Chistoserdova L."/>
            <person name="Lee M.-C."/>
            <person name="Bringel F."/>
            <person name="Lajus A."/>
            <person name="Zhou Y."/>
            <person name="Gourion B."/>
            <person name="Barbe V."/>
            <person name="Chang J."/>
            <person name="Cruveiller S."/>
            <person name="Dossat C."/>
            <person name="Gillett W."/>
            <person name="Gruffaz C."/>
            <person name="Haugen E."/>
            <person name="Hourcade E."/>
            <person name="Levy R."/>
            <person name="Mangenot S."/>
            <person name="Muller E."/>
            <person name="Nadalig T."/>
            <person name="Pagni M."/>
            <person name="Penny C."/>
            <person name="Peyraud R."/>
            <person name="Robinson D.G."/>
            <person name="Roche D."/>
            <person name="Rouy Z."/>
            <person name="Saenampechek C."/>
            <person name="Salvignol G."/>
            <person name="Vallenet D."/>
            <person name="Wu Z."/>
            <person name="Marx C.J."/>
            <person name="Vorholt J.A."/>
            <person name="Olson M.V."/>
            <person name="Kaul R."/>
            <person name="Weissenbach J."/>
            <person name="Medigue C."/>
            <person name="Lidstrom M.E."/>
        </authorList>
    </citation>
    <scope>NUCLEOTIDE SEQUENCE [LARGE SCALE GENOMIC DNA]</scope>
    <source>
        <strain evidence="3">ATCC 14718 / DSM 1338 / JCM 2805 / NCIMB 9133 / AM1</strain>
    </source>
</reference>
<dbReference type="KEGG" id="mea:Mex_1p2637"/>
<evidence type="ECO:0000313" key="2">
    <source>
        <dbReference type="EMBL" id="ACS40407.1"/>
    </source>
</evidence>
<evidence type="ECO:0000256" key="1">
    <source>
        <dbReference type="SAM" id="MobiDB-lite"/>
    </source>
</evidence>